<keyword evidence="1" id="KW-0472">Membrane</keyword>
<organism evidence="2 3">
    <name type="scientific">Gracilariopsis chorda</name>
    <dbReference type="NCBI Taxonomy" id="448386"/>
    <lineage>
        <taxon>Eukaryota</taxon>
        <taxon>Rhodophyta</taxon>
        <taxon>Florideophyceae</taxon>
        <taxon>Rhodymeniophycidae</taxon>
        <taxon>Gracilariales</taxon>
        <taxon>Gracilariaceae</taxon>
        <taxon>Gracilariopsis</taxon>
    </lineage>
</organism>
<feature type="transmembrane region" description="Helical" evidence="1">
    <location>
        <begin position="226"/>
        <end position="251"/>
    </location>
</feature>
<keyword evidence="1" id="KW-0812">Transmembrane</keyword>
<proteinExistence type="predicted"/>
<evidence type="ECO:0000256" key="1">
    <source>
        <dbReference type="SAM" id="Phobius"/>
    </source>
</evidence>
<reference evidence="2 3" key="1">
    <citation type="journal article" date="2018" name="Mol. Biol. Evol.">
        <title>Analysis of the draft genome of the red seaweed Gracilariopsis chorda provides insights into genome size evolution in Rhodophyta.</title>
        <authorList>
            <person name="Lee J."/>
            <person name="Yang E.C."/>
            <person name="Graf L."/>
            <person name="Yang J.H."/>
            <person name="Qiu H."/>
            <person name="Zel Zion U."/>
            <person name="Chan C.X."/>
            <person name="Stephens T.G."/>
            <person name="Weber A.P.M."/>
            <person name="Boo G.H."/>
            <person name="Boo S.M."/>
            <person name="Kim K.M."/>
            <person name="Shin Y."/>
            <person name="Jung M."/>
            <person name="Lee S.J."/>
            <person name="Yim H.S."/>
            <person name="Lee J.H."/>
            <person name="Bhattacharya D."/>
            <person name="Yoon H.S."/>
        </authorList>
    </citation>
    <scope>NUCLEOTIDE SEQUENCE [LARGE SCALE GENOMIC DNA]</scope>
    <source>
        <strain evidence="2 3">SKKU-2015</strain>
        <tissue evidence="2">Whole body</tissue>
    </source>
</reference>
<dbReference type="EMBL" id="NBIV01000012">
    <property type="protein sequence ID" value="PXF48744.1"/>
    <property type="molecule type" value="Genomic_DNA"/>
</dbReference>
<protein>
    <submittedName>
        <fullName evidence="2">Uncharacterized protein</fullName>
    </submittedName>
</protein>
<feature type="transmembrane region" description="Helical" evidence="1">
    <location>
        <begin position="20"/>
        <end position="39"/>
    </location>
</feature>
<feature type="transmembrane region" description="Helical" evidence="1">
    <location>
        <begin position="86"/>
        <end position="107"/>
    </location>
</feature>
<evidence type="ECO:0000313" key="3">
    <source>
        <dbReference type="Proteomes" id="UP000247409"/>
    </source>
</evidence>
<feature type="transmembrane region" description="Helical" evidence="1">
    <location>
        <begin position="61"/>
        <end position="79"/>
    </location>
</feature>
<evidence type="ECO:0000313" key="2">
    <source>
        <dbReference type="EMBL" id="PXF48744.1"/>
    </source>
</evidence>
<keyword evidence="3" id="KW-1185">Reference proteome</keyword>
<feature type="transmembrane region" description="Helical" evidence="1">
    <location>
        <begin position="257"/>
        <end position="274"/>
    </location>
</feature>
<keyword evidence="1" id="KW-1133">Transmembrane helix</keyword>
<feature type="transmembrane region" description="Helical" evidence="1">
    <location>
        <begin position="113"/>
        <end position="134"/>
    </location>
</feature>
<gene>
    <name evidence="2" type="ORF">BWQ96_01596</name>
</gene>
<name>A0A2V3J2Y9_9FLOR</name>
<dbReference type="AlphaFoldDB" id="A0A2V3J2Y9"/>
<comment type="caution">
    <text evidence="2">The sequence shown here is derived from an EMBL/GenBank/DDBJ whole genome shotgun (WGS) entry which is preliminary data.</text>
</comment>
<feature type="transmembrane region" description="Helical" evidence="1">
    <location>
        <begin position="154"/>
        <end position="177"/>
    </location>
</feature>
<feature type="transmembrane region" description="Helical" evidence="1">
    <location>
        <begin position="197"/>
        <end position="219"/>
    </location>
</feature>
<sequence>MLFEFDSPLLQPRMGKVNPWLALGFPISIILGYTAYSGATRQDLYRLETPSYAAQGIGQDISNLFIVLPAFTASLILSWRKSLRALLVHTGVLAYLVYSYSMYAITLHFNSLFLMYVSCFGLSFYSMVGILVNIDSGALHTSITGRSSHKWFRIGLASLFILVAALFYVMWLSEIIAHLQTGTTPHSIAETGLPSNMVHVLDIGVVLPLFVLTALWLLLDSRFGYLFAPVVLNFTLCMSVALTSMVYFMYVKGVTETVAPCLLFVVLFVLNLAFDIKYLSLLSGHTLELQEDKQE</sequence>
<accession>A0A2V3J2Y9</accession>
<dbReference type="Proteomes" id="UP000247409">
    <property type="component" value="Unassembled WGS sequence"/>
</dbReference>